<dbReference type="Pfam" id="PF00020">
    <property type="entry name" value="TNFR_c6"/>
    <property type="match status" value="2"/>
</dbReference>
<dbReference type="AlphaFoldDB" id="A0A7L3T6D3"/>
<evidence type="ECO:0000256" key="9">
    <source>
        <dbReference type="SAM" id="SignalP"/>
    </source>
</evidence>
<dbReference type="GO" id="GO:0007165">
    <property type="term" value="P:signal transduction"/>
    <property type="evidence" value="ECO:0007669"/>
    <property type="project" value="InterPro"/>
</dbReference>
<evidence type="ECO:0000259" key="11">
    <source>
        <dbReference type="PROSITE" id="PS50050"/>
    </source>
</evidence>
<dbReference type="GO" id="GO:0006915">
    <property type="term" value="P:apoptotic process"/>
    <property type="evidence" value="ECO:0007669"/>
    <property type="project" value="UniProtKB-KW"/>
</dbReference>
<feature type="repeat" description="TNFR-Cys" evidence="6">
    <location>
        <begin position="92"/>
        <end position="134"/>
    </location>
</feature>
<feature type="non-terminal residue" evidence="12">
    <location>
        <position position="446"/>
    </location>
</feature>
<feature type="domain" description="TNFR-Cys" evidence="11">
    <location>
        <begin position="53"/>
        <end position="90"/>
    </location>
</feature>
<dbReference type="PROSITE" id="PS50017">
    <property type="entry name" value="DEATH_DOMAIN"/>
    <property type="match status" value="1"/>
</dbReference>
<dbReference type="SUPFAM" id="SSF57586">
    <property type="entry name" value="TNF receptor-like"/>
    <property type="match status" value="1"/>
</dbReference>
<evidence type="ECO:0000256" key="4">
    <source>
        <dbReference type="ARBA" id="ARBA00023157"/>
    </source>
</evidence>
<evidence type="ECO:0000313" key="12">
    <source>
        <dbReference type="EMBL" id="NXV35465.1"/>
    </source>
</evidence>
<evidence type="ECO:0000256" key="2">
    <source>
        <dbReference type="ARBA" id="ARBA00022729"/>
    </source>
</evidence>
<keyword evidence="1" id="KW-0053">Apoptosis</keyword>
<dbReference type="Gene3D" id="2.10.50.10">
    <property type="entry name" value="Tumor Necrosis Factor Receptor, subunit A, domain 2"/>
    <property type="match status" value="2"/>
</dbReference>
<keyword evidence="5" id="KW-0325">Glycoprotein</keyword>
<evidence type="ECO:0000313" key="13">
    <source>
        <dbReference type="Proteomes" id="UP000540089"/>
    </source>
</evidence>
<dbReference type="PANTHER" id="PTHR47220:SF1">
    <property type="entry name" value="TUMOR NECROSIS FACTOR RECEPTOR SUPERFAMILY MEMBER 25"/>
    <property type="match status" value="1"/>
</dbReference>
<dbReference type="CDD" id="cd08815">
    <property type="entry name" value="Death_TNFRSF25_DR3"/>
    <property type="match status" value="1"/>
</dbReference>
<keyword evidence="13" id="KW-1185">Reference proteome</keyword>
<dbReference type="PROSITE" id="PS00652">
    <property type="entry name" value="TNFR_NGFR_1"/>
    <property type="match status" value="2"/>
</dbReference>
<dbReference type="InterPro" id="IPR000488">
    <property type="entry name" value="Death_dom"/>
</dbReference>
<feature type="region of interest" description="Disordered" evidence="7">
    <location>
        <begin position="311"/>
        <end position="362"/>
    </location>
</feature>
<dbReference type="Gene3D" id="1.10.533.10">
    <property type="entry name" value="Death Domain, Fas"/>
    <property type="match status" value="1"/>
</dbReference>
<protein>
    <submittedName>
        <fullName evidence="12">TNR25 factor</fullName>
    </submittedName>
</protein>
<feature type="region of interest" description="Disordered" evidence="7">
    <location>
        <begin position="19"/>
        <end position="54"/>
    </location>
</feature>
<evidence type="ECO:0000256" key="1">
    <source>
        <dbReference type="ARBA" id="ARBA00022703"/>
    </source>
</evidence>
<dbReference type="EMBL" id="VZUC01000143">
    <property type="protein sequence ID" value="NXV35465.1"/>
    <property type="molecule type" value="Genomic_DNA"/>
</dbReference>
<dbReference type="PROSITE" id="PS50050">
    <property type="entry name" value="TNFR_NGFR_2"/>
    <property type="match status" value="3"/>
</dbReference>
<comment type="caution">
    <text evidence="12">The sequence shown here is derived from an EMBL/GenBank/DDBJ whole genome shotgun (WGS) entry which is preliminary data.</text>
</comment>
<feature type="repeat" description="TNFR-Cys" evidence="6">
    <location>
        <begin position="135"/>
        <end position="177"/>
    </location>
</feature>
<reference evidence="12 13" key="1">
    <citation type="submission" date="2019-09" db="EMBL/GenBank/DDBJ databases">
        <title>Bird 10,000 Genomes (B10K) Project - Family phase.</title>
        <authorList>
            <person name="Zhang G."/>
        </authorList>
    </citation>
    <scope>NUCLEOTIDE SEQUENCE [LARGE SCALE GENOMIC DNA]</scope>
    <source>
        <strain evidence="12">OUT-0021</strain>
        <tissue evidence="12">Blood</tissue>
    </source>
</reference>
<feature type="compositionally biased region" description="Gly residues" evidence="7">
    <location>
        <begin position="339"/>
        <end position="350"/>
    </location>
</feature>
<keyword evidence="3" id="KW-0677">Repeat</keyword>
<accession>A0A7L3T6D3</accession>
<gene>
    <name evidence="12" type="primary">Tnfrsf25</name>
    <name evidence="12" type="ORF">RISTRI_R11303</name>
</gene>
<feature type="domain" description="Death" evidence="10">
    <location>
        <begin position="365"/>
        <end position="446"/>
    </location>
</feature>
<feature type="disulfide bond" evidence="6">
    <location>
        <begin position="93"/>
        <end position="108"/>
    </location>
</feature>
<dbReference type="Pfam" id="PF00531">
    <property type="entry name" value="Death"/>
    <property type="match status" value="1"/>
</dbReference>
<feature type="signal peptide" evidence="9">
    <location>
        <begin position="1"/>
        <end position="21"/>
    </location>
</feature>
<sequence>SLPSPCPQVMLAALWLAASESQPPGRQDGAVPRGQRDPVRPSPRPPRHADRPTCPAGMNWIERVRRCCAQCPAGTFLQKPCSSHGNDSVCSACTAGTFRAQPNTFPKCQACYECDHHAFQSVLSNCSATSNVACGCEPGRFRHCLDGGCSEFSCLPCQPCPGRLVQRPCSEAQDTLCGGCKPDFYADGGECRPCRPTPPETCGKECQRACGGGGAGAAGPGAAGCGVRAGRLTGLLPLLLAGSGLEYVLLALTGPLFLGALAIYHKRKRRRHDSPAGGTLPAGWAAPATAGAAVTPWYQVSAPVRDSPCWTQPWSPQVTERPAGTARRSPEHLALLRGEPGGAGRAGGEGEPSASPEPRGGLLQGSQLYAVIDAVPVRRWKEFMRVLELREAEIELVELEVTHIRDQQFEMLKRWCQQTSPTLDRVFAALERMELAGCAEALRRAL</sequence>
<evidence type="ECO:0000259" key="10">
    <source>
        <dbReference type="PROSITE" id="PS50017"/>
    </source>
</evidence>
<evidence type="ECO:0000256" key="7">
    <source>
        <dbReference type="SAM" id="MobiDB-lite"/>
    </source>
</evidence>
<dbReference type="GO" id="GO:0005886">
    <property type="term" value="C:plasma membrane"/>
    <property type="evidence" value="ECO:0007669"/>
    <property type="project" value="TreeGrafter"/>
</dbReference>
<keyword evidence="2 9" id="KW-0732">Signal</keyword>
<feature type="repeat" description="TNFR-Cys" evidence="6">
    <location>
        <begin position="53"/>
        <end position="90"/>
    </location>
</feature>
<dbReference type="InterPro" id="IPR022329">
    <property type="entry name" value="TNFR_25"/>
</dbReference>
<keyword evidence="8" id="KW-0472">Membrane</keyword>
<name>A0A7L3T6D3_RISTR</name>
<feature type="domain" description="TNFR-Cys" evidence="11">
    <location>
        <begin position="92"/>
        <end position="134"/>
    </location>
</feature>
<keyword evidence="4 6" id="KW-1015">Disulfide bond</keyword>
<feature type="disulfide bond" evidence="6">
    <location>
        <begin position="68"/>
        <end position="81"/>
    </location>
</feature>
<evidence type="ECO:0000256" key="5">
    <source>
        <dbReference type="ARBA" id="ARBA00023180"/>
    </source>
</evidence>
<dbReference type="SMART" id="SM00208">
    <property type="entry name" value="TNFR"/>
    <property type="match status" value="3"/>
</dbReference>
<feature type="domain" description="TNFR-Cys" evidence="11">
    <location>
        <begin position="135"/>
        <end position="177"/>
    </location>
</feature>
<dbReference type="SMART" id="SM00005">
    <property type="entry name" value="DEATH"/>
    <property type="match status" value="1"/>
</dbReference>
<dbReference type="InterPro" id="IPR011029">
    <property type="entry name" value="DEATH-like_dom_sf"/>
</dbReference>
<evidence type="ECO:0000256" key="6">
    <source>
        <dbReference type="PROSITE-ProRule" id="PRU00206"/>
    </source>
</evidence>
<keyword evidence="8" id="KW-0812">Transmembrane</keyword>
<evidence type="ECO:0000256" key="8">
    <source>
        <dbReference type="SAM" id="Phobius"/>
    </source>
</evidence>
<dbReference type="InterPro" id="IPR001368">
    <property type="entry name" value="TNFR/NGFR_Cys_rich_reg"/>
</dbReference>
<comment type="caution">
    <text evidence="6">Lacks conserved residue(s) required for the propagation of feature annotation.</text>
</comment>
<proteinExistence type="predicted"/>
<feature type="non-terminal residue" evidence="12">
    <location>
        <position position="1"/>
    </location>
</feature>
<feature type="transmembrane region" description="Helical" evidence="8">
    <location>
        <begin position="247"/>
        <end position="264"/>
    </location>
</feature>
<dbReference type="Proteomes" id="UP000540089">
    <property type="component" value="Unassembled WGS sequence"/>
</dbReference>
<keyword evidence="8" id="KW-1133">Transmembrane helix</keyword>
<dbReference type="SUPFAM" id="SSF47986">
    <property type="entry name" value="DEATH domain"/>
    <property type="match status" value="1"/>
</dbReference>
<feature type="chain" id="PRO_5029803292" evidence="9">
    <location>
        <begin position="22"/>
        <end position="446"/>
    </location>
</feature>
<dbReference type="PANTHER" id="PTHR47220">
    <property type="entry name" value="TUMOR NECROSIS FACTOR RECEPTOR SUPERFAMILY MEMBER 25"/>
    <property type="match status" value="1"/>
</dbReference>
<organism evidence="12 13">
    <name type="scientific">Rissa tridactyla</name>
    <name type="common">Black-legged kittiwake</name>
    <name type="synonym">Larus tridactyla</name>
    <dbReference type="NCBI Taxonomy" id="75485"/>
    <lineage>
        <taxon>Eukaryota</taxon>
        <taxon>Metazoa</taxon>
        <taxon>Chordata</taxon>
        <taxon>Craniata</taxon>
        <taxon>Vertebrata</taxon>
        <taxon>Euteleostomi</taxon>
        <taxon>Archelosauria</taxon>
        <taxon>Archosauria</taxon>
        <taxon>Dinosauria</taxon>
        <taxon>Saurischia</taxon>
        <taxon>Theropoda</taxon>
        <taxon>Coelurosauria</taxon>
        <taxon>Aves</taxon>
        <taxon>Neognathae</taxon>
        <taxon>Neoaves</taxon>
        <taxon>Charadriiformes</taxon>
        <taxon>Laridae</taxon>
        <taxon>Rissa</taxon>
    </lineage>
</organism>
<evidence type="ECO:0000256" key="3">
    <source>
        <dbReference type="ARBA" id="ARBA00022737"/>
    </source>
</evidence>